<sequence length="399" mass="43940">MSLDLGCSTGSSPGSTTPNPVGYGRPDQHSEDQMDEVLKQLAAMRAEFKGELGDVKAGLAAVDGKFDANSSSLKQINSWREGVDAQVVDLTMSLEAIRKQVDRVVVGVGLSALGTPPGVAASPNPLAPHNARAASREEGSGQTCHGDELTTGGATVEHSLATLSTPVTESCVVPDLQQWLRDRDTMTALLHQHLERQQMRMKNQADKHRTERHFEEGDWVYLKLHPYVQTSVADQGTRKLALRFYGPFQVLKKVGKVAYKLALPETSKIHLVIHVSQLKKAVGKNTMVEDKLPEVKTPEPYPDMILGTRWRKQSNGAPRQQVLIRWQGLSDALATWEDQEELELKFPEHPAWGQAGSQDGGNVMDLYPDVASSPSGKQRRRLRRAGRRPARISGPEWVN</sequence>
<evidence type="ECO:0000313" key="3">
    <source>
        <dbReference type="EMBL" id="KAK1696770.1"/>
    </source>
</evidence>
<dbReference type="InterPro" id="IPR023780">
    <property type="entry name" value="Chromo_domain"/>
</dbReference>
<feature type="region of interest" description="Disordered" evidence="1">
    <location>
        <begin position="119"/>
        <end position="151"/>
    </location>
</feature>
<dbReference type="SUPFAM" id="SSF54160">
    <property type="entry name" value="Chromo domain-like"/>
    <property type="match status" value="1"/>
</dbReference>
<comment type="caution">
    <text evidence="3">The sequence shown here is derived from an EMBL/GenBank/DDBJ whole genome shotgun (WGS) entry which is preliminary data.</text>
</comment>
<gene>
    <name evidence="3" type="ORF">QYE76_013467</name>
</gene>
<feature type="domain" description="Chromo" evidence="2">
    <location>
        <begin position="300"/>
        <end position="348"/>
    </location>
</feature>
<dbReference type="InterPro" id="IPR056924">
    <property type="entry name" value="SH3_Tf2-1"/>
</dbReference>
<feature type="region of interest" description="Disordered" evidence="1">
    <location>
        <begin position="350"/>
        <end position="399"/>
    </location>
</feature>
<reference evidence="3" key="1">
    <citation type="submission" date="2023-07" db="EMBL/GenBank/DDBJ databases">
        <title>A chromosome-level genome assembly of Lolium multiflorum.</title>
        <authorList>
            <person name="Chen Y."/>
            <person name="Copetti D."/>
            <person name="Kolliker R."/>
            <person name="Studer B."/>
        </authorList>
    </citation>
    <scope>NUCLEOTIDE SEQUENCE</scope>
    <source>
        <strain evidence="3">02402/16</strain>
        <tissue evidence="3">Leaf</tissue>
    </source>
</reference>
<dbReference type="Pfam" id="PF24626">
    <property type="entry name" value="SH3_Tf2-1"/>
    <property type="match status" value="1"/>
</dbReference>
<dbReference type="Pfam" id="PF00385">
    <property type="entry name" value="Chromo"/>
    <property type="match status" value="1"/>
</dbReference>
<feature type="compositionally biased region" description="Low complexity" evidence="1">
    <location>
        <begin position="1"/>
        <end position="20"/>
    </location>
</feature>
<dbReference type="PANTHER" id="PTHR46148">
    <property type="entry name" value="CHROMO DOMAIN-CONTAINING PROTEIN"/>
    <property type="match status" value="1"/>
</dbReference>
<dbReference type="InterPro" id="IPR016197">
    <property type="entry name" value="Chromo-like_dom_sf"/>
</dbReference>
<dbReference type="Gene3D" id="2.40.50.40">
    <property type="match status" value="1"/>
</dbReference>
<dbReference type="AlphaFoldDB" id="A0AAD8X5X7"/>
<dbReference type="EMBL" id="JAUUTY010000001">
    <property type="protein sequence ID" value="KAK1696770.1"/>
    <property type="molecule type" value="Genomic_DNA"/>
</dbReference>
<dbReference type="Proteomes" id="UP001231189">
    <property type="component" value="Unassembled WGS sequence"/>
</dbReference>
<dbReference type="PROSITE" id="PS50013">
    <property type="entry name" value="CHROMO_2"/>
    <property type="match status" value="1"/>
</dbReference>
<dbReference type="InterPro" id="IPR000953">
    <property type="entry name" value="Chromo/chromo_shadow_dom"/>
</dbReference>
<organism evidence="3 4">
    <name type="scientific">Lolium multiflorum</name>
    <name type="common">Italian ryegrass</name>
    <name type="synonym">Lolium perenne subsp. multiflorum</name>
    <dbReference type="NCBI Taxonomy" id="4521"/>
    <lineage>
        <taxon>Eukaryota</taxon>
        <taxon>Viridiplantae</taxon>
        <taxon>Streptophyta</taxon>
        <taxon>Embryophyta</taxon>
        <taxon>Tracheophyta</taxon>
        <taxon>Spermatophyta</taxon>
        <taxon>Magnoliopsida</taxon>
        <taxon>Liliopsida</taxon>
        <taxon>Poales</taxon>
        <taxon>Poaceae</taxon>
        <taxon>BOP clade</taxon>
        <taxon>Pooideae</taxon>
        <taxon>Poodae</taxon>
        <taxon>Poeae</taxon>
        <taxon>Poeae Chloroplast Group 2 (Poeae type)</taxon>
        <taxon>Loliodinae</taxon>
        <taxon>Loliinae</taxon>
        <taxon>Lolium</taxon>
    </lineage>
</organism>
<evidence type="ECO:0000259" key="2">
    <source>
        <dbReference type="PROSITE" id="PS50013"/>
    </source>
</evidence>
<accession>A0AAD8X5X7</accession>
<feature type="compositionally biased region" description="Basic residues" evidence="1">
    <location>
        <begin position="377"/>
        <end position="390"/>
    </location>
</feature>
<feature type="region of interest" description="Disordered" evidence="1">
    <location>
        <begin position="1"/>
        <end position="31"/>
    </location>
</feature>
<dbReference type="PANTHER" id="PTHR46148:SF52">
    <property type="entry name" value="OS04G0603800 PROTEIN"/>
    <property type="match status" value="1"/>
</dbReference>
<proteinExistence type="predicted"/>
<protein>
    <recommendedName>
        <fullName evidence="2">Chromo domain-containing protein</fullName>
    </recommendedName>
</protein>
<evidence type="ECO:0000256" key="1">
    <source>
        <dbReference type="SAM" id="MobiDB-lite"/>
    </source>
</evidence>
<name>A0AAD8X5X7_LOLMU</name>
<dbReference type="SMART" id="SM00298">
    <property type="entry name" value="CHROMO"/>
    <property type="match status" value="1"/>
</dbReference>
<evidence type="ECO:0000313" key="4">
    <source>
        <dbReference type="Proteomes" id="UP001231189"/>
    </source>
</evidence>
<keyword evidence="4" id="KW-1185">Reference proteome</keyword>